<dbReference type="GO" id="GO:0005198">
    <property type="term" value="F:structural molecule activity"/>
    <property type="evidence" value="ECO:0007669"/>
    <property type="project" value="InterPro"/>
</dbReference>
<gene>
    <name evidence="1" type="ORF">EZ437_13725</name>
</gene>
<proteinExistence type="predicted"/>
<comment type="caution">
    <text evidence="1">The sequence shown here is derived from an EMBL/GenBank/DDBJ whole genome shotgun (WGS) entry which is preliminary data.</text>
</comment>
<keyword evidence="2" id="KW-1185">Reference proteome</keyword>
<name>A0A4R0NLR9_9SPHI</name>
<protein>
    <submittedName>
        <fullName evidence="1">Phage tail protein</fullName>
    </submittedName>
</protein>
<dbReference type="EMBL" id="SJSL01000002">
    <property type="protein sequence ID" value="TCD01770.1"/>
    <property type="molecule type" value="Genomic_DNA"/>
</dbReference>
<dbReference type="PANTHER" id="PTHR38009:SF1">
    <property type="entry name" value="CONSERVED HYPOTHETICAL PHAGE TAIL PROTEIN"/>
    <property type="match status" value="1"/>
</dbReference>
<accession>A0A4R0NLR9</accession>
<dbReference type="InterPro" id="IPR011747">
    <property type="entry name" value="CHP02241"/>
</dbReference>
<dbReference type="InterPro" id="IPR010667">
    <property type="entry name" value="Phage_T4_Gp19"/>
</dbReference>
<dbReference type="AlphaFoldDB" id="A0A4R0NLR9"/>
<evidence type="ECO:0000313" key="1">
    <source>
        <dbReference type="EMBL" id="TCD01770.1"/>
    </source>
</evidence>
<dbReference type="RefSeq" id="WP_131596570.1">
    <property type="nucleotide sequence ID" value="NZ_SJSL01000002.1"/>
</dbReference>
<dbReference type="PANTHER" id="PTHR38009">
    <property type="entry name" value="CONSERVED HYPOTHETICAL PHAGE TAIL PROTEIN"/>
    <property type="match status" value="1"/>
</dbReference>
<organism evidence="1 2">
    <name type="scientific">Pedobacter psychroterrae</name>
    <dbReference type="NCBI Taxonomy" id="2530453"/>
    <lineage>
        <taxon>Bacteria</taxon>
        <taxon>Pseudomonadati</taxon>
        <taxon>Bacteroidota</taxon>
        <taxon>Sphingobacteriia</taxon>
        <taxon>Sphingobacteriales</taxon>
        <taxon>Sphingobacteriaceae</taxon>
        <taxon>Pedobacter</taxon>
    </lineage>
</organism>
<dbReference type="OrthoDB" id="9799891at2"/>
<reference evidence="1 2" key="1">
    <citation type="submission" date="2019-02" db="EMBL/GenBank/DDBJ databases">
        <title>Pedobacter sp. RP-1-14 sp. nov., isolated from Arctic soil.</title>
        <authorList>
            <person name="Dahal R.H."/>
        </authorList>
    </citation>
    <scope>NUCLEOTIDE SEQUENCE [LARGE SCALE GENOMIC DNA]</scope>
    <source>
        <strain evidence="1 2">RP-1-14</strain>
    </source>
</reference>
<dbReference type="Proteomes" id="UP000293347">
    <property type="component" value="Unassembled WGS sequence"/>
</dbReference>
<dbReference type="NCBIfam" id="TIGR02241">
    <property type="entry name" value="conserved hypothetical phage tail region protein"/>
    <property type="match status" value="1"/>
</dbReference>
<evidence type="ECO:0000313" key="2">
    <source>
        <dbReference type="Proteomes" id="UP000293347"/>
    </source>
</evidence>
<dbReference type="Pfam" id="PF06841">
    <property type="entry name" value="Phage_T4_gp19"/>
    <property type="match status" value="1"/>
</dbReference>
<sequence>MNLLDPKHVLSHRFGVFFFESGVIPNMMDIRFQKVSGLHAEMTMDSVTEGGENLYTHRIPKRVSYNNLVLERGIVNLSPLSLSFNATFSLFKFSPSNVLVTLFNDKNIPVSAWMFLKAIPVKWSFGDLDANANTVEIETMELSYTRFQTITI</sequence>